<keyword evidence="1" id="KW-0929">Antimicrobial</keyword>
<dbReference type="Pfam" id="PF16754">
    <property type="entry name" value="Pesticin"/>
    <property type="match status" value="1"/>
</dbReference>
<dbReference type="EMBL" id="JAUQUR010000008">
    <property type="protein sequence ID" value="MDX4069895.1"/>
    <property type="molecule type" value="Genomic_DNA"/>
</dbReference>
<name>A0AAW9DCC1_9BACT</name>
<dbReference type="Gene3D" id="1.10.530.40">
    <property type="match status" value="1"/>
</dbReference>
<dbReference type="GO" id="GO:0003796">
    <property type="term" value="F:lysozyme activity"/>
    <property type="evidence" value="ECO:0007669"/>
    <property type="project" value="UniProtKB-EC"/>
</dbReference>
<sequence length="315" mass="36295">MAKRIDEKMLLRAEPILEKNKTIDDLENIKIEMNLLDKDRKTLTSKPLEKTIPKAEKTEDIKDILKKYNSTFNGKYIIKDITSAKEVAKQLEIEETDEKYNQISYLSFRIDANCSGKFDKSEAEKWFDVEITSCSNKINFDFIHSLEGFKLIGYVPDVDESNSGVTIASGFDIGARSKQDLINLGFDNKLIEKLSPYCSKKKYDALNFLNQNPLEISKQEASIINKKVKEEAITFIKKIYNSNSSINFFCLPEQAQTVIASVSFQYGNLPSKTPKFWNYAINQEWENMIKELNDFGDNYTTRRQTEANYLKGILQ</sequence>
<evidence type="ECO:0000313" key="5">
    <source>
        <dbReference type="Proteomes" id="UP001283691"/>
    </source>
</evidence>
<evidence type="ECO:0000313" key="4">
    <source>
        <dbReference type="EMBL" id="MDX4069895.1"/>
    </source>
</evidence>
<dbReference type="InterPro" id="IPR023346">
    <property type="entry name" value="Lysozyme-like_dom_sf"/>
</dbReference>
<dbReference type="InterPro" id="IPR023347">
    <property type="entry name" value="Lysozyme_dom_sf"/>
</dbReference>
<protein>
    <submittedName>
        <fullName evidence="4">Pesticin C-terminus-like muramidase</fullName>
        <ecNumber evidence="4">3.2.1.17</ecNumber>
    </submittedName>
</protein>
<evidence type="ECO:0000256" key="1">
    <source>
        <dbReference type="ARBA" id="ARBA00022529"/>
    </source>
</evidence>
<dbReference type="AlphaFoldDB" id="A0AAW9DCC1"/>
<dbReference type="RefSeq" id="WP_319048422.1">
    <property type="nucleotide sequence ID" value="NZ_JAUQUR010000008.1"/>
</dbReference>
<feature type="domain" description="Pesticin C-terminal" evidence="3">
    <location>
        <begin position="137"/>
        <end position="286"/>
    </location>
</feature>
<evidence type="ECO:0000259" key="3">
    <source>
        <dbReference type="Pfam" id="PF16754"/>
    </source>
</evidence>
<keyword evidence="2" id="KW-0081">Bacteriolytic enzyme</keyword>
<organism evidence="4 5">
    <name type="scientific">Aliarcobacter skirrowii</name>
    <dbReference type="NCBI Taxonomy" id="28200"/>
    <lineage>
        <taxon>Bacteria</taxon>
        <taxon>Pseudomonadati</taxon>
        <taxon>Campylobacterota</taxon>
        <taxon>Epsilonproteobacteria</taxon>
        <taxon>Campylobacterales</taxon>
        <taxon>Arcobacteraceae</taxon>
        <taxon>Aliarcobacter</taxon>
    </lineage>
</organism>
<comment type="caution">
    <text evidence="4">The sequence shown here is derived from an EMBL/GenBank/DDBJ whole genome shotgun (WGS) entry which is preliminary data.</text>
</comment>
<accession>A0AAW9DCC1</accession>
<gene>
    <name evidence="4" type="ORF">Q6A80_09200</name>
</gene>
<dbReference type="Proteomes" id="UP001283691">
    <property type="component" value="Unassembled WGS sequence"/>
</dbReference>
<dbReference type="CDD" id="cd16902">
    <property type="entry name" value="pesticin_lyz"/>
    <property type="match status" value="1"/>
</dbReference>
<dbReference type="InterPro" id="IPR031922">
    <property type="entry name" value="Pesticin_C"/>
</dbReference>
<reference evidence="4" key="2">
    <citation type="submission" date="2023-07" db="EMBL/GenBank/DDBJ databases">
        <authorList>
            <person name="Zhang M."/>
            <person name="Zhou G."/>
        </authorList>
    </citation>
    <scope>NUCLEOTIDE SEQUENCE</scope>
    <source>
        <strain evidence="4">BJSY19SF1-2</strain>
    </source>
</reference>
<proteinExistence type="predicted"/>
<dbReference type="GO" id="GO:0042742">
    <property type="term" value="P:defense response to bacterium"/>
    <property type="evidence" value="ECO:0007669"/>
    <property type="project" value="UniProtKB-KW"/>
</dbReference>
<keyword evidence="4" id="KW-0378">Hydrolase</keyword>
<dbReference type="SUPFAM" id="SSF53955">
    <property type="entry name" value="Lysozyme-like"/>
    <property type="match status" value="1"/>
</dbReference>
<dbReference type="GO" id="GO:0031640">
    <property type="term" value="P:killing of cells of another organism"/>
    <property type="evidence" value="ECO:0007669"/>
    <property type="project" value="UniProtKB-KW"/>
</dbReference>
<evidence type="ECO:0000256" key="2">
    <source>
        <dbReference type="ARBA" id="ARBA00022638"/>
    </source>
</evidence>
<dbReference type="EC" id="3.2.1.17" evidence="4"/>
<reference evidence="4" key="1">
    <citation type="journal article" date="2023" name="Front. Microbiol.">
        <title>Genomic diversity and taxonomic marker for Arcobacter species.</title>
        <authorList>
            <person name="Zhou G."/>
            <person name="Gu Y."/>
            <person name="Wang H."/>
            <person name="Chen X."/>
            <person name="Zhang X."/>
            <person name="Shao Z."/>
            <person name="Yan X."/>
            <person name="Zhang J."/>
            <person name="Zhang M."/>
        </authorList>
    </citation>
    <scope>NUCLEOTIDE SEQUENCE</scope>
    <source>
        <strain evidence="4">BJSY19SF1-2</strain>
    </source>
</reference>
<keyword evidence="4" id="KW-0326">Glycosidase</keyword>